<reference evidence="1 2" key="1">
    <citation type="submission" date="2018-06" db="EMBL/GenBank/DDBJ databases">
        <title>Genomic Encyclopedia of Archaeal and Bacterial Type Strains, Phase II (KMG-II): from individual species to whole genera.</title>
        <authorList>
            <person name="Goeker M."/>
        </authorList>
    </citation>
    <scope>NUCLEOTIDE SEQUENCE [LARGE SCALE GENOMIC DNA]</scope>
    <source>
        <strain evidence="1 2">ATCC 29103</strain>
    </source>
</reference>
<organism evidence="1 2">
    <name type="scientific">Metamycoplasma alkalescens</name>
    <dbReference type="NCBI Taxonomy" id="45363"/>
    <lineage>
        <taxon>Bacteria</taxon>
        <taxon>Bacillati</taxon>
        <taxon>Mycoplasmatota</taxon>
        <taxon>Mycoplasmoidales</taxon>
        <taxon>Metamycoplasmataceae</taxon>
        <taxon>Metamycoplasma</taxon>
    </lineage>
</organism>
<gene>
    <name evidence="1" type="ORF">BCF88_10133</name>
</gene>
<dbReference type="NCBIfam" id="TIGR04313">
    <property type="entry name" value="aro_clust_Mycop"/>
    <property type="match status" value="1"/>
</dbReference>
<evidence type="ECO:0000313" key="1">
    <source>
        <dbReference type="EMBL" id="PYF43715.1"/>
    </source>
</evidence>
<dbReference type="AlphaFoldDB" id="A0A318U5V5"/>
<sequence length="310" mass="36960">MKKLNKKNFFLASFLIPILPTTMISCQQSNQKINEEKLSEINIKNYQQDKWDIFLKYEYVNSLLNLAFKDNEEEKKQYIEQQKEIINEYFEEIKTYLYYANNIISRIGSNDNDWTDKKDKVIAISVFDKKLDELYEKNWLWFLFNLDKFIFVNYNAIDQFKGNIDDLNVEFQRNSLNLGTFNQPKTNEILQFTTLLDAENKHKKEDKMFLLTKEGIILEIKISTTLLDQNKKEIPKEKQKHKIAINTYSYIYPKLFNNQVLLKKFDLSKYVQIKTLFENSRTNDAKKTIFDAEWGGSPLSYTIVDIDNKK</sequence>
<dbReference type="RefSeq" id="WP_110858087.1">
    <property type="nucleotide sequence ID" value="NZ_LS991949.1"/>
</dbReference>
<dbReference type="EMBL" id="QKLP01000001">
    <property type="protein sequence ID" value="PYF43715.1"/>
    <property type="molecule type" value="Genomic_DNA"/>
</dbReference>
<name>A0A318U5V5_9BACT</name>
<protein>
    <submittedName>
        <fullName evidence="1">Aromatic cluster surface protein</fullName>
    </submittedName>
</protein>
<dbReference type="InterPro" id="IPR027593">
    <property type="entry name" value="Aro_clust"/>
</dbReference>
<accession>A0A318U5V5</accession>
<proteinExistence type="predicted"/>
<dbReference type="PROSITE" id="PS51257">
    <property type="entry name" value="PROKAR_LIPOPROTEIN"/>
    <property type="match status" value="1"/>
</dbReference>
<evidence type="ECO:0000313" key="2">
    <source>
        <dbReference type="Proteomes" id="UP000247715"/>
    </source>
</evidence>
<dbReference type="Proteomes" id="UP000247715">
    <property type="component" value="Unassembled WGS sequence"/>
</dbReference>
<comment type="caution">
    <text evidence="1">The sequence shown here is derived from an EMBL/GenBank/DDBJ whole genome shotgun (WGS) entry which is preliminary data.</text>
</comment>